<proteinExistence type="predicted"/>
<feature type="transmembrane region" description="Helical" evidence="2">
    <location>
        <begin position="98"/>
        <end position="125"/>
    </location>
</feature>
<evidence type="ECO:0000313" key="3">
    <source>
        <dbReference type="EMBL" id="GJU04120.1"/>
    </source>
</evidence>
<keyword evidence="2" id="KW-1133">Transmembrane helix</keyword>
<dbReference type="EMBL" id="BQNB010021218">
    <property type="protein sequence ID" value="GJU04120.1"/>
    <property type="molecule type" value="Genomic_DNA"/>
</dbReference>
<keyword evidence="2" id="KW-0472">Membrane</keyword>
<feature type="transmembrane region" description="Helical" evidence="2">
    <location>
        <begin position="67"/>
        <end position="92"/>
    </location>
</feature>
<evidence type="ECO:0000256" key="2">
    <source>
        <dbReference type="SAM" id="Phobius"/>
    </source>
</evidence>
<protein>
    <submittedName>
        <fullName evidence="3">Uncharacterized protein</fullName>
    </submittedName>
</protein>
<comment type="caution">
    <text evidence="3">The sequence shown here is derived from an EMBL/GenBank/DDBJ whole genome shotgun (WGS) entry which is preliminary data.</text>
</comment>
<keyword evidence="2" id="KW-0812">Transmembrane</keyword>
<feature type="region of interest" description="Disordered" evidence="1">
    <location>
        <begin position="187"/>
        <end position="256"/>
    </location>
</feature>
<dbReference type="Proteomes" id="UP001151760">
    <property type="component" value="Unassembled WGS sequence"/>
</dbReference>
<accession>A0ABQ5IWN4</accession>
<evidence type="ECO:0000313" key="4">
    <source>
        <dbReference type="Proteomes" id="UP001151760"/>
    </source>
</evidence>
<reference evidence="3" key="2">
    <citation type="submission" date="2022-01" db="EMBL/GenBank/DDBJ databases">
        <authorList>
            <person name="Yamashiro T."/>
            <person name="Shiraishi A."/>
            <person name="Satake H."/>
            <person name="Nakayama K."/>
        </authorList>
    </citation>
    <scope>NUCLEOTIDE SEQUENCE</scope>
</reference>
<feature type="compositionally biased region" description="Polar residues" evidence="1">
    <location>
        <begin position="234"/>
        <end position="246"/>
    </location>
</feature>
<organism evidence="3 4">
    <name type="scientific">Tanacetum coccineum</name>
    <dbReference type="NCBI Taxonomy" id="301880"/>
    <lineage>
        <taxon>Eukaryota</taxon>
        <taxon>Viridiplantae</taxon>
        <taxon>Streptophyta</taxon>
        <taxon>Embryophyta</taxon>
        <taxon>Tracheophyta</taxon>
        <taxon>Spermatophyta</taxon>
        <taxon>Magnoliopsida</taxon>
        <taxon>eudicotyledons</taxon>
        <taxon>Gunneridae</taxon>
        <taxon>Pentapetalae</taxon>
        <taxon>asterids</taxon>
        <taxon>campanulids</taxon>
        <taxon>Asterales</taxon>
        <taxon>Asteraceae</taxon>
        <taxon>Asteroideae</taxon>
        <taxon>Anthemideae</taxon>
        <taxon>Anthemidinae</taxon>
        <taxon>Tanacetum</taxon>
    </lineage>
</organism>
<name>A0ABQ5IWN4_9ASTR</name>
<gene>
    <name evidence="3" type="ORF">Tco_1114458</name>
</gene>
<evidence type="ECO:0000256" key="1">
    <source>
        <dbReference type="SAM" id="MobiDB-lite"/>
    </source>
</evidence>
<reference evidence="3" key="1">
    <citation type="journal article" date="2022" name="Int. J. Mol. Sci.">
        <title>Draft Genome of Tanacetum Coccineum: Genomic Comparison of Closely Related Tanacetum-Family Plants.</title>
        <authorList>
            <person name="Yamashiro T."/>
            <person name="Shiraishi A."/>
            <person name="Nakayama K."/>
            <person name="Satake H."/>
        </authorList>
    </citation>
    <scope>NUCLEOTIDE SEQUENCE</scope>
</reference>
<sequence length="256" mass="26800">MLLCSPVVSRSWSFVSVVPSQMTYPVVSSSLDSARSYMMQGALLAQGTVSSIPIGGSISPEGFLPSIVLLVVIIVTVLIVAVILVVVVIAIVGVVIVVVFIGIVVVVVGGVSSIFKLLFVIIGVLRRIMFYYLLHQPLSYGWAYAFPQDKASSVKDITEILEYKTSRDRHGDNRMSDPRGGLVYKDQISGGGVVDLTGDEDPTDKDGDIGMGDSTGVSMSLGGEISSGGKKSQESNIGDSHNNGDGDTTVGGAIGA</sequence>
<keyword evidence="4" id="KW-1185">Reference proteome</keyword>